<reference evidence="2" key="1">
    <citation type="journal article" date="2021" name="Nat. Commun.">
        <title>Genetic determinants of endophytism in the Arabidopsis root mycobiome.</title>
        <authorList>
            <person name="Mesny F."/>
            <person name="Miyauchi S."/>
            <person name="Thiergart T."/>
            <person name="Pickel B."/>
            <person name="Atanasova L."/>
            <person name="Karlsson M."/>
            <person name="Huettel B."/>
            <person name="Barry K.W."/>
            <person name="Haridas S."/>
            <person name="Chen C."/>
            <person name="Bauer D."/>
            <person name="Andreopoulos W."/>
            <person name="Pangilinan J."/>
            <person name="LaButti K."/>
            <person name="Riley R."/>
            <person name="Lipzen A."/>
            <person name="Clum A."/>
            <person name="Drula E."/>
            <person name="Henrissat B."/>
            <person name="Kohler A."/>
            <person name="Grigoriev I.V."/>
            <person name="Martin F.M."/>
            <person name="Hacquard S."/>
        </authorList>
    </citation>
    <scope>NUCLEOTIDE SEQUENCE</scope>
    <source>
        <strain evidence="2">MPI-CAGE-AT-0147</strain>
    </source>
</reference>
<dbReference type="Pfam" id="PF20150">
    <property type="entry name" value="2EXR"/>
    <property type="match status" value="1"/>
</dbReference>
<dbReference type="AlphaFoldDB" id="A0A9P9E3C7"/>
<name>A0A9P9E3C7_9HYPO</name>
<sequence length="310" mass="35685">MATNPEIPPEAIAFAFQGSTSNFQLHKWTPNNAKLPESLQALVHELPLQGRYDSLVITLYSPEVEGTAHIRLDDENHYRNVRHRFFPFIHRHFLSLHDKRCPEKYWLFQFVVELCPTGVDYRSYSSLNRPTIPQTLPTELPQESQSQLSQPKGAFTCFNRLPTELQVAIWLFSLPTGQITHVRHMEEPGLSIRTPPLPSIMFVCKQACEAARLHLQLLPLTDKEGETKTVFCNIETGILLLDHLEYRTDVGDAFDLDRSWCRCRGLHSHLNGRPHPWQSFRYIANCSKYTEGELATGPDIRLDVRVQTKK</sequence>
<keyword evidence="3" id="KW-1185">Reference proteome</keyword>
<evidence type="ECO:0000313" key="2">
    <source>
        <dbReference type="EMBL" id="KAH7131205.1"/>
    </source>
</evidence>
<dbReference type="OrthoDB" id="5112462at2759"/>
<feature type="domain" description="2EXR" evidence="1">
    <location>
        <begin position="155"/>
        <end position="236"/>
    </location>
</feature>
<organism evidence="2 3">
    <name type="scientific">Dactylonectria macrodidyma</name>
    <dbReference type="NCBI Taxonomy" id="307937"/>
    <lineage>
        <taxon>Eukaryota</taxon>
        <taxon>Fungi</taxon>
        <taxon>Dikarya</taxon>
        <taxon>Ascomycota</taxon>
        <taxon>Pezizomycotina</taxon>
        <taxon>Sordariomycetes</taxon>
        <taxon>Hypocreomycetidae</taxon>
        <taxon>Hypocreales</taxon>
        <taxon>Nectriaceae</taxon>
        <taxon>Dactylonectria</taxon>
    </lineage>
</organism>
<dbReference type="Proteomes" id="UP000738349">
    <property type="component" value="Unassembled WGS sequence"/>
</dbReference>
<evidence type="ECO:0000259" key="1">
    <source>
        <dbReference type="Pfam" id="PF20150"/>
    </source>
</evidence>
<evidence type="ECO:0000313" key="3">
    <source>
        <dbReference type="Proteomes" id="UP000738349"/>
    </source>
</evidence>
<dbReference type="EMBL" id="JAGMUV010000017">
    <property type="protein sequence ID" value="KAH7131205.1"/>
    <property type="molecule type" value="Genomic_DNA"/>
</dbReference>
<accession>A0A9P9E3C7</accession>
<dbReference type="InterPro" id="IPR045518">
    <property type="entry name" value="2EXR"/>
</dbReference>
<proteinExistence type="predicted"/>
<gene>
    <name evidence="2" type="ORF">EDB81DRAFT_808147</name>
</gene>
<protein>
    <recommendedName>
        <fullName evidence="1">2EXR domain-containing protein</fullName>
    </recommendedName>
</protein>
<comment type="caution">
    <text evidence="2">The sequence shown here is derived from an EMBL/GenBank/DDBJ whole genome shotgun (WGS) entry which is preliminary data.</text>
</comment>